<accession>A0A2P5YTW2</accession>
<dbReference type="Proteomes" id="UP000239757">
    <property type="component" value="Unassembled WGS sequence"/>
</dbReference>
<evidence type="ECO:0000313" key="2">
    <source>
        <dbReference type="Proteomes" id="UP000239757"/>
    </source>
</evidence>
<dbReference type="OrthoDB" id="1423127at2759"/>
<protein>
    <submittedName>
        <fullName evidence="1">Uncharacterized protein</fullName>
    </submittedName>
</protein>
<dbReference type="SUPFAM" id="SSF51197">
    <property type="entry name" value="Clavaminate synthase-like"/>
    <property type="match status" value="1"/>
</dbReference>
<dbReference type="AlphaFoldDB" id="A0A2P5YTW2"/>
<proteinExistence type="predicted"/>
<dbReference type="EMBL" id="KZ662794">
    <property type="protein sequence ID" value="PPS19025.1"/>
    <property type="molecule type" value="Genomic_DNA"/>
</dbReference>
<dbReference type="Gene3D" id="2.60.120.330">
    <property type="entry name" value="B-lactam Antibiotic, Isopenicillin N Synthase, Chain"/>
    <property type="match status" value="1"/>
</dbReference>
<dbReference type="InterPro" id="IPR027443">
    <property type="entry name" value="IPNS-like_sf"/>
</dbReference>
<organism evidence="1 2">
    <name type="scientific">Gossypium barbadense</name>
    <name type="common">Sea Island cotton</name>
    <name type="synonym">Hibiscus barbadensis</name>
    <dbReference type="NCBI Taxonomy" id="3634"/>
    <lineage>
        <taxon>Eukaryota</taxon>
        <taxon>Viridiplantae</taxon>
        <taxon>Streptophyta</taxon>
        <taxon>Embryophyta</taxon>
        <taxon>Tracheophyta</taxon>
        <taxon>Spermatophyta</taxon>
        <taxon>Magnoliopsida</taxon>
        <taxon>eudicotyledons</taxon>
        <taxon>Gunneridae</taxon>
        <taxon>Pentapetalae</taxon>
        <taxon>rosids</taxon>
        <taxon>malvids</taxon>
        <taxon>Malvales</taxon>
        <taxon>Malvaceae</taxon>
        <taxon>Malvoideae</taxon>
        <taxon>Gossypium</taxon>
    </lineage>
</organism>
<sequence length="164" mass="19050">MVRNDPLSVPEKYIQAHKDKPLVPHMASYSFHITIIKFSFLAKEDEYERRKLNLACKDWGFFQKRTTSTRRPGTISKDTASVCHLRGSKTRLGRHESYSEEAQKVPNELGDNMSLFMDMARGNLRRFHDKTKQVTRMNIYPPYLRPNIVLGISLHSNLDIVTLL</sequence>
<gene>
    <name evidence="1" type="ORF">GOBAR_AA01548</name>
</gene>
<name>A0A2P5YTW2_GOSBA</name>
<reference evidence="1 2" key="1">
    <citation type="submission" date="2015-01" db="EMBL/GenBank/DDBJ databases">
        <title>Genome of allotetraploid Gossypium barbadense reveals genomic plasticity and fiber elongation in cotton evolution.</title>
        <authorList>
            <person name="Chen X."/>
            <person name="Liu X."/>
            <person name="Zhao B."/>
            <person name="Zheng H."/>
            <person name="Hu Y."/>
            <person name="Lu G."/>
            <person name="Yang C."/>
            <person name="Chen J."/>
            <person name="Shan C."/>
            <person name="Zhang L."/>
            <person name="Zhou Y."/>
            <person name="Wang L."/>
            <person name="Guo W."/>
            <person name="Bai Y."/>
            <person name="Ruan J."/>
            <person name="Shangguan X."/>
            <person name="Mao Y."/>
            <person name="Jiang J."/>
            <person name="Zhu Y."/>
            <person name="Lei J."/>
            <person name="Kang H."/>
            <person name="Chen S."/>
            <person name="He X."/>
            <person name="Wang R."/>
            <person name="Wang Y."/>
            <person name="Chen J."/>
            <person name="Wang L."/>
            <person name="Yu S."/>
            <person name="Wang B."/>
            <person name="Wei J."/>
            <person name="Song S."/>
            <person name="Lu X."/>
            <person name="Gao Z."/>
            <person name="Gu W."/>
            <person name="Deng X."/>
            <person name="Ma D."/>
            <person name="Wang S."/>
            <person name="Liang W."/>
            <person name="Fang L."/>
            <person name="Cai C."/>
            <person name="Zhu X."/>
            <person name="Zhou B."/>
            <person name="Zhang Y."/>
            <person name="Chen Z."/>
            <person name="Xu S."/>
            <person name="Zhu R."/>
            <person name="Wang S."/>
            <person name="Zhang T."/>
            <person name="Zhao G."/>
        </authorList>
    </citation>
    <scope>NUCLEOTIDE SEQUENCE [LARGE SCALE GENOMIC DNA]</scope>
    <source>
        <strain evidence="2">cv. Xinhai21</strain>
        <tissue evidence="1">Leaf</tissue>
    </source>
</reference>
<evidence type="ECO:0000313" key="1">
    <source>
        <dbReference type="EMBL" id="PPS19025.1"/>
    </source>
</evidence>